<reference evidence="3" key="1">
    <citation type="submission" date="2022-07" db="EMBL/GenBank/DDBJ databases">
        <authorList>
            <person name="Macas J."/>
            <person name="Novak P."/>
            <person name="Neumann P."/>
        </authorList>
    </citation>
    <scope>NUCLEOTIDE SEQUENCE</scope>
</reference>
<dbReference type="InterPro" id="IPR044823">
    <property type="entry name" value="ASIL1/2-like"/>
</dbReference>
<organism evidence="3 4">
    <name type="scientific">Cuscuta europaea</name>
    <name type="common">European dodder</name>
    <dbReference type="NCBI Taxonomy" id="41803"/>
    <lineage>
        <taxon>Eukaryota</taxon>
        <taxon>Viridiplantae</taxon>
        <taxon>Streptophyta</taxon>
        <taxon>Embryophyta</taxon>
        <taxon>Tracheophyta</taxon>
        <taxon>Spermatophyta</taxon>
        <taxon>Magnoliopsida</taxon>
        <taxon>eudicotyledons</taxon>
        <taxon>Gunneridae</taxon>
        <taxon>Pentapetalae</taxon>
        <taxon>asterids</taxon>
        <taxon>lamiids</taxon>
        <taxon>Solanales</taxon>
        <taxon>Convolvulaceae</taxon>
        <taxon>Cuscuteae</taxon>
        <taxon>Cuscuta</taxon>
        <taxon>Cuscuta subgen. Cuscuta</taxon>
    </lineage>
</organism>
<dbReference type="EMBL" id="CAMAPE010000019">
    <property type="protein sequence ID" value="CAH9088537.1"/>
    <property type="molecule type" value="Genomic_DNA"/>
</dbReference>
<dbReference type="AlphaFoldDB" id="A0A9P0Z6C2"/>
<sequence length="166" mass="19336">MDDTENDATNTGRTSDDYGSPDNQKHPHDEAEWDDNTKKDNDEEEEEEEEHEEEDGYEDNGDSKKYQKNRRLNSLLSVYELAPQAPSLGDWSEHETFILLEAWGHRFVKQGRKSLLFDEWQELAKEVSQYSKVKRTDTQCRNRLDTSSFSSFSFTPVPQRLPPMVG</sequence>
<feature type="compositionally biased region" description="Basic and acidic residues" evidence="1">
    <location>
        <begin position="23"/>
        <end position="41"/>
    </location>
</feature>
<accession>A0A9P0Z6C2</accession>
<dbReference type="GO" id="GO:0000976">
    <property type="term" value="F:transcription cis-regulatory region binding"/>
    <property type="evidence" value="ECO:0007669"/>
    <property type="project" value="TreeGrafter"/>
</dbReference>
<gene>
    <name evidence="3" type="ORF">CEURO_LOCUS10531</name>
</gene>
<protein>
    <recommendedName>
        <fullName evidence="2">Myb/SANT-like DNA-binding domain-containing protein</fullName>
    </recommendedName>
</protein>
<dbReference type="Pfam" id="PF13837">
    <property type="entry name" value="Myb_DNA-bind_4"/>
    <property type="match status" value="1"/>
</dbReference>
<evidence type="ECO:0000313" key="4">
    <source>
        <dbReference type="Proteomes" id="UP001152484"/>
    </source>
</evidence>
<dbReference type="PANTHER" id="PTHR31307">
    <property type="entry name" value="TRIHELIX TRANSCRIPTION FACTOR ASIL2"/>
    <property type="match status" value="1"/>
</dbReference>
<evidence type="ECO:0000313" key="3">
    <source>
        <dbReference type="EMBL" id="CAH9088537.1"/>
    </source>
</evidence>
<dbReference type="PANTHER" id="PTHR31307:SF6">
    <property type="entry name" value="OS01G0718900 PROTEIN"/>
    <property type="match status" value="1"/>
</dbReference>
<proteinExistence type="predicted"/>
<feature type="compositionally biased region" description="Acidic residues" evidence="1">
    <location>
        <begin position="42"/>
        <end position="60"/>
    </location>
</feature>
<evidence type="ECO:0000256" key="1">
    <source>
        <dbReference type="SAM" id="MobiDB-lite"/>
    </source>
</evidence>
<comment type="caution">
    <text evidence="3">The sequence shown here is derived from an EMBL/GenBank/DDBJ whole genome shotgun (WGS) entry which is preliminary data.</text>
</comment>
<feature type="domain" description="Myb/SANT-like DNA-binding" evidence="2">
    <location>
        <begin position="90"/>
        <end position="146"/>
    </location>
</feature>
<keyword evidence="4" id="KW-1185">Reference proteome</keyword>
<dbReference type="Proteomes" id="UP001152484">
    <property type="component" value="Unassembled WGS sequence"/>
</dbReference>
<feature type="region of interest" description="Disordered" evidence="1">
    <location>
        <begin position="1"/>
        <end position="67"/>
    </location>
</feature>
<evidence type="ECO:0000259" key="2">
    <source>
        <dbReference type="Pfam" id="PF13837"/>
    </source>
</evidence>
<name>A0A9P0Z6C2_CUSEU</name>
<dbReference type="GO" id="GO:0005634">
    <property type="term" value="C:nucleus"/>
    <property type="evidence" value="ECO:0007669"/>
    <property type="project" value="TreeGrafter"/>
</dbReference>
<dbReference type="InterPro" id="IPR044822">
    <property type="entry name" value="Myb_DNA-bind_4"/>
</dbReference>
<dbReference type="OrthoDB" id="691673at2759"/>